<name>A0A1I7SHZ9_BURXY</name>
<reference evidence="2" key="1">
    <citation type="submission" date="2016-11" db="UniProtKB">
        <authorList>
            <consortium name="WormBaseParasite"/>
        </authorList>
    </citation>
    <scope>IDENTIFICATION</scope>
</reference>
<dbReference type="WBParaSite" id="BXY_1266800.1">
    <property type="protein sequence ID" value="BXY_1266800.1"/>
    <property type="gene ID" value="BXY_1266800"/>
</dbReference>
<dbReference type="Proteomes" id="UP000095284">
    <property type="component" value="Unplaced"/>
</dbReference>
<sequence length="90" mass="10158">MILLCIYESNLAERSMVAFCAEPAAMAIDESQNVIVFDRATNLVGVYCRLHFQRMRDLLAIGRANCQLSAQNGFLALLNKSVKELRICKY</sequence>
<proteinExistence type="predicted"/>
<dbReference type="AlphaFoldDB" id="A0A1I7SHZ9"/>
<evidence type="ECO:0000313" key="2">
    <source>
        <dbReference type="WBParaSite" id="BXY_1266800.1"/>
    </source>
</evidence>
<organism evidence="1 2">
    <name type="scientific">Bursaphelenchus xylophilus</name>
    <name type="common">Pinewood nematode worm</name>
    <name type="synonym">Aphelenchoides xylophilus</name>
    <dbReference type="NCBI Taxonomy" id="6326"/>
    <lineage>
        <taxon>Eukaryota</taxon>
        <taxon>Metazoa</taxon>
        <taxon>Ecdysozoa</taxon>
        <taxon>Nematoda</taxon>
        <taxon>Chromadorea</taxon>
        <taxon>Rhabditida</taxon>
        <taxon>Tylenchina</taxon>
        <taxon>Tylenchomorpha</taxon>
        <taxon>Aphelenchoidea</taxon>
        <taxon>Aphelenchoididae</taxon>
        <taxon>Bursaphelenchus</taxon>
    </lineage>
</organism>
<accession>A0A1I7SHZ9</accession>
<protein>
    <submittedName>
        <fullName evidence="2">BTB domain-containing protein</fullName>
    </submittedName>
</protein>
<evidence type="ECO:0000313" key="1">
    <source>
        <dbReference type="Proteomes" id="UP000095284"/>
    </source>
</evidence>